<feature type="domain" description="HhH-GPD" evidence="14">
    <location>
        <begin position="127"/>
        <end position="287"/>
    </location>
</feature>
<evidence type="ECO:0000256" key="3">
    <source>
        <dbReference type="ARBA" id="ARBA00022485"/>
    </source>
</evidence>
<dbReference type="GO" id="GO:0003677">
    <property type="term" value="F:DNA binding"/>
    <property type="evidence" value="ECO:0007669"/>
    <property type="project" value="InterPro"/>
</dbReference>
<evidence type="ECO:0000256" key="5">
    <source>
        <dbReference type="ARBA" id="ARBA00022763"/>
    </source>
</evidence>
<keyword evidence="7" id="KW-0408">Iron</keyword>
<dbReference type="AlphaFoldDB" id="A0A8J5GC25"/>
<evidence type="ECO:0000256" key="9">
    <source>
        <dbReference type="ARBA" id="ARBA00023204"/>
    </source>
</evidence>
<comment type="caution">
    <text evidence="15">The sequence shown here is derived from an EMBL/GenBank/DDBJ whole genome shotgun (WGS) entry which is preliminary data.</text>
</comment>
<dbReference type="InterPro" id="IPR000445">
    <property type="entry name" value="HhH_motif"/>
</dbReference>
<keyword evidence="8" id="KW-0411">Iron-sulfur</keyword>
<keyword evidence="13" id="KW-0732">Signal</keyword>
<keyword evidence="16" id="KW-1185">Reference proteome</keyword>
<dbReference type="SMART" id="SM00478">
    <property type="entry name" value="ENDO3c"/>
    <property type="match status" value="1"/>
</dbReference>
<evidence type="ECO:0000256" key="7">
    <source>
        <dbReference type="ARBA" id="ARBA00023004"/>
    </source>
</evidence>
<dbReference type="GO" id="GO:0042644">
    <property type="term" value="C:chloroplast nucleoid"/>
    <property type="evidence" value="ECO:0007669"/>
    <property type="project" value="TreeGrafter"/>
</dbReference>
<dbReference type="PROSITE" id="PS00764">
    <property type="entry name" value="ENDONUCLEASE_III_1"/>
    <property type="match status" value="1"/>
</dbReference>
<dbReference type="GO" id="GO:0016829">
    <property type="term" value="F:lyase activity"/>
    <property type="evidence" value="ECO:0007669"/>
    <property type="project" value="UniProtKB-KW"/>
</dbReference>
<keyword evidence="9" id="KW-0234">DNA repair</keyword>
<dbReference type="GO" id="GO:0046872">
    <property type="term" value="F:metal ion binding"/>
    <property type="evidence" value="ECO:0007669"/>
    <property type="project" value="UniProtKB-KW"/>
</dbReference>
<dbReference type="InterPro" id="IPR003265">
    <property type="entry name" value="HhH-GPD_domain"/>
</dbReference>
<comment type="cofactor">
    <cofactor evidence="1">
        <name>[4Fe-4S] cluster</name>
        <dbReference type="ChEBI" id="CHEBI:49883"/>
    </cofactor>
</comment>
<evidence type="ECO:0000256" key="11">
    <source>
        <dbReference type="ARBA" id="ARBA00023295"/>
    </source>
</evidence>
<evidence type="ECO:0000256" key="1">
    <source>
        <dbReference type="ARBA" id="ARBA00001966"/>
    </source>
</evidence>
<dbReference type="GO" id="GO:0006285">
    <property type="term" value="P:base-excision repair, AP site formation"/>
    <property type="evidence" value="ECO:0007669"/>
    <property type="project" value="TreeGrafter"/>
</dbReference>
<keyword evidence="5" id="KW-0227">DNA damage</keyword>
<feature type="compositionally biased region" description="Polar residues" evidence="12">
    <location>
        <begin position="54"/>
        <end position="68"/>
    </location>
</feature>
<feature type="signal peptide" evidence="13">
    <location>
        <begin position="1"/>
        <end position="16"/>
    </location>
</feature>
<evidence type="ECO:0000256" key="13">
    <source>
        <dbReference type="SAM" id="SignalP"/>
    </source>
</evidence>
<sequence>MHSSVILFRLAPAVLPLSPRAQTIRMPPTRCSARSLLSNVIRLHSELKPEEHSTSPSAFQSKRSNASKVNAPENWKEVLNGIKTMTLAEGVTFRTMGCESEEKPLPSKVLWKKDLESWYLAFCRAKLKEQLPVACSVVPCAVARLSEKGLLDAAIILKTEESVIASLIKPVAFYSRKAHYMKEVAEICSRKYGGDIPSSVNELLALPGVGSKIAHLVQVMIVGWNNVQGICVDTHVHRICNRLGWVSRPGTGLKTSTPEETRVLLEKWLPKDLWDPINPLLIGFGRSICTAPRPRCGICSVNNLCPSAFKEVTKSSKSKAKRSIY</sequence>
<dbReference type="InterPro" id="IPR004035">
    <property type="entry name" value="Endouclease-III_FeS-bd_BS"/>
</dbReference>
<reference evidence="15 16" key="1">
    <citation type="submission" date="2020-08" db="EMBL/GenBank/DDBJ databases">
        <title>Plant Genome Project.</title>
        <authorList>
            <person name="Zhang R.-G."/>
        </authorList>
    </citation>
    <scope>NUCLEOTIDE SEQUENCE [LARGE SCALE GENOMIC DNA]</scope>
    <source>
        <tissue evidence="15">Rhizome</tissue>
    </source>
</reference>
<dbReference type="GO" id="GO:0006289">
    <property type="term" value="P:nucleotide-excision repair"/>
    <property type="evidence" value="ECO:0007669"/>
    <property type="project" value="TreeGrafter"/>
</dbReference>
<dbReference type="PANTHER" id="PTHR43286">
    <property type="entry name" value="ENDONUCLEASE III-LIKE PROTEIN 1"/>
    <property type="match status" value="1"/>
</dbReference>
<evidence type="ECO:0000313" key="16">
    <source>
        <dbReference type="Proteomes" id="UP000734854"/>
    </source>
</evidence>
<dbReference type="GO" id="GO:0051539">
    <property type="term" value="F:4 iron, 4 sulfur cluster binding"/>
    <property type="evidence" value="ECO:0007669"/>
    <property type="project" value="UniProtKB-KW"/>
</dbReference>
<dbReference type="Pfam" id="PF00633">
    <property type="entry name" value="HHH"/>
    <property type="match status" value="1"/>
</dbReference>
<dbReference type="Gene3D" id="1.10.1670.10">
    <property type="entry name" value="Helix-hairpin-Helix base-excision DNA repair enzymes (C-terminal)"/>
    <property type="match status" value="1"/>
</dbReference>
<proteinExistence type="inferred from homology"/>
<feature type="chain" id="PRO_5035246714" description="HhH-GPD domain-containing protein" evidence="13">
    <location>
        <begin position="17"/>
        <end position="325"/>
    </location>
</feature>
<dbReference type="GO" id="GO:0005634">
    <property type="term" value="C:nucleus"/>
    <property type="evidence" value="ECO:0007669"/>
    <property type="project" value="TreeGrafter"/>
</dbReference>
<gene>
    <name evidence="15" type="ORF">ZIOFF_037739</name>
</gene>
<evidence type="ECO:0000259" key="14">
    <source>
        <dbReference type="SMART" id="SM00478"/>
    </source>
</evidence>
<evidence type="ECO:0000256" key="2">
    <source>
        <dbReference type="ARBA" id="ARBA00008343"/>
    </source>
</evidence>
<protein>
    <recommendedName>
        <fullName evidence="14">HhH-GPD domain-containing protein</fullName>
    </recommendedName>
</protein>
<evidence type="ECO:0000256" key="10">
    <source>
        <dbReference type="ARBA" id="ARBA00023239"/>
    </source>
</evidence>
<dbReference type="SUPFAM" id="SSF48150">
    <property type="entry name" value="DNA-glycosylase"/>
    <property type="match status" value="1"/>
</dbReference>
<keyword evidence="6" id="KW-0378">Hydrolase</keyword>
<accession>A0A8J5GC25</accession>
<dbReference type="Proteomes" id="UP000734854">
    <property type="component" value="Unassembled WGS sequence"/>
</dbReference>
<feature type="region of interest" description="Disordered" evidence="12">
    <location>
        <begin position="47"/>
        <end position="70"/>
    </location>
</feature>
<comment type="similarity">
    <text evidence="2">Belongs to the Nth/MutY family.</text>
</comment>
<dbReference type="EMBL" id="JACMSC010000010">
    <property type="protein sequence ID" value="KAG6505383.1"/>
    <property type="molecule type" value="Genomic_DNA"/>
</dbReference>
<evidence type="ECO:0000256" key="4">
    <source>
        <dbReference type="ARBA" id="ARBA00022723"/>
    </source>
</evidence>
<organism evidence="15 16">
    <name type="scientific">Zingiber officinale</name>
    <name type="common">Ginger</name>
    <name type="synonym">Amomum zingiber</name>
    <dbReference type="NCBI Taxonomy" id="94328"/>
    <lineage>
        <taxon>Eukaryota</taxon>
        <taxon>Viridiplantae</taxon>
        <taxon>Streptophyta</taxon>
        <taxon>Embryophyta</taxon>
        <taxon>Tracheophyta</taxon>
        <taxon>Spermatophyta</taxon>
        <taxon>Magnoliopsida</taxon>
        <taxon>Liliopsida</taxon>
        <taxon>Zingiberales</taxon>
        <taxon>Zingiberaceae</taxon>
        <taxon>Zingiber</taxon>
    </lineage>
</organism>
<dbReference type="InterPro" id="IPR011257">
    <property type="entry name" value="DNA_glycosylase"/>
</dbReference>
<evidence type="ECO:0000256" key="8">
    <source>
        <dbReference type="ARBA" id="ARBA00023014"/>
    </source>
</evidence>
<dbReference type="Pfam" id="PF00730">
    <property type="entry name" value="HhH-GPD"/>
    <property type="match status" value="1"/>
</dbReference>
<dbReference type="GO" id="GO:0000703">
    <property type="term" value="F:oxidized pyrimidine nucleobase lesion DNA N-glycosylase activity"/>
    <property type="evidence" value="ECO:0007669"/>
    <property type="project" value="TreeGrafter"/>
</dbReference>
<name>A0A8J5GC25_ZINOF</name>
<keyword evidence="3" id="KW-0004">4Fe-4S</keyword>
<keyword evidence="11" id="KW-0326">Glycosidase</keyword>
<keyword evidence="4" id="KW-0479">Metal-binding</keyword>
<dbReference type="InterPro" id="IPR023170">
    <property type="entry name" value="HhH_base_excis_C"/>
</dbReference>
<evidence type="ECO:0000256" key="6">
    <source>
        <dbReference type="ARBA" id="ARBA00022801"/>
    </source>
</evidence>
<evidence type="ECO:0000313" key="15">
    <source>
        <dbReference type="EMBL" id="KAG6505383.1"/>
    </source>
</evidence>
<dbReference type="CDD" id="cd00056">
    <property type="entry name" value="ENDO3c"/>
    <property type="match status" value="1"/>
</dbReference>
<dbReference type="SMART" id="SM00525">
    <property type="entry name" value="FES"/>
    <property type="match status" value="1"/>
</dbReference>
<dbReference type="InterPro" id="IPR003651">
    <property type="entry name" value="Endonuclease3_FeS-loop_motif"/>
</dbReference>
<dbReference type="PANTHER" id="PTHR43286:SF1">
    <property type="entry name" value="ENDONUCLEASE III-LIKE PROTEIN 1"/>
    <property type="match status" value="1"/>
</dbReference>
<dbReference type="FunFam" id="1.10.1670.10:FF:000003">
    <property type="entry name" value="Endonuclease III homolog"/>
    <property type="match status" value="1"/>
</dbReference>
<evidence type="ECO:0000256" key="12">
    <source>
        <dbReference type="SAM" id="MobiDB-lite"/>
    </source>
</evidence>
<dbReference type="GO" id="GO:0003906">
    <property type="term" value="F:DNA-(apurinic or apyrimidinic site) endonuclease activity"/>
    <property type="evidence" value="ECO:0007669"/>
    <property type="project" value="TreeGrafter"/>
</dbReference>
<keyword evidence="10" id="KW-0456">Lyase</keyword>